<accession>A0A0V1KY68</accession>
<evidence type="ECO:0000313" key="1">
    <source>
        <dbReference type="EMBL" id="KRZ51980.1"/>
    </source>
</evidence>
<feature type="non-terminal residue" evidence="1">
    <location>
        <position position="54"/>
    </location>
</feature>
<gene>
    <name evidence="1" type="ORF">T02_4597</name>
</gene>
<keyword evidence="2" id="KW-1185">Reference proteome</keyword>
<comment type="caution">
    <text evidence="1">The sequence shown here is derived from an EMBL/GenBank/DDBJ whole genome shotgun (WGS) entry which is preliminary data.</text>
</comment>
<dbReference type="AlphaFoldDB" id="A0A0V1KY68"/>
<reference evidence="1 2" key="1">
    <citation type="submission" date="2015-05" db="EMBL/GenBank/DDBJ databases">
        <title>Evolution of Trichinella species and genotypes.</title>
        <authorList>
            <person name="Korhonen P.K."/>
            <person name="Edoardo P."/>
            <person name="Giuseppe L.R."/>
            <person name="Gasser R.B."/>
        </authorList>
    </citation>
    <scope>NUCLEOTIDE SEQUENCE [LARGE SCALE GENOMIC DNA]</scope>
    <source>
        <strain evidence="1">ISS10</strain>
    </source>
</reference>
<evidence type="ECO:0000313" key="2">
    <source>
        <dbReference type="Proteomes" id="UP000054721"/>
    </source>
</evidence>
<protein>
    <submittedName>
        <fullName evidence="1">Uncharacterized protein</fullName>
    </submittedName>
</protein>
<sequence>LWNEWTTEGLAFGFTTPNRWWKAGWGIALRLCGGNVIWWSGVRVLHCDYVVEMW</sequence>
<proteinExistence type="predicted"/>
<name>A0A0V1KY68_9BILA</name>
<dbReference type="EMBL" id="JYDW01000208">
    <property type="protein sequence ID" value="KRZ51980.1"/>
    <property type="molecule type" value="Genomic_DNA"/>
</dbReference>
<organism evidence="1 2">
    <name type="scientific">Trichinella nativa</name>
    <dbReference type="NCBI Taxonomy" id="6335"/>
    <lineage>
        <taxon>Eukaryota</taxon>
        <taxon>Metazoa</taxon>
        <taxon>Ecdysozoa</taxon>
        <taxon>Nematoda</taxon>
        <taxon>Enoplea</taxon>
        <taxon>Dorylaimia</taxon>
        <taxon>Trichinellida</taxon>
        <taxon>Trichinellidae</taxon>
        <taxon>Trichinella</taxon>
    </lineage>
</organism>
<dbReference type="Proteomes" id="UP000054721">
    <property type="component" value="Unassembled WGS sequence"/>
</dbReference>